<feature type="transmembrane region" description="Helical" evidence="8">
    <location>
        <begin position="161"/>
        <end position="177"/>
    </location>
</feature>
<dbReference type="Proteomes" id="UP000193884">
    <property type="component" value="Unassembled WGS sequence"/>
</dbReference>
<dbReference type="GO" id="GO:0005886">
    <property type="term" value="C:plasma membrane"/>
    <property type="evidence" value="ECO:0007669"/>
    <property type="project" value="UniProtKB-SubCell"/>
</dbReference>
<organism evidence="9 11">
    <name type="scientific">Bradyrhizobium canariense</name>
    <dbReference type="NCBI Taxonomy" id="255045"/>
    <lineage>
        <taxon>Bacteria</taxon>
        <taxon>Pseudomonadati</taxon>
        <taxon>Pseudomonadota</taxon>
        <taxon>Alphaproteobacteria</taxon>
        <taxon>Hyphomicrobiales</taxon>
        <taxon>Nitrobacteraceae</taxon>
        <taxon>Bradyrhizobium</taxon>
    </lineage>
</organism>
<dbReference type="EMBL" id="NAFK01000172">
    <property type="protein sequence ID" value="OSJ24175.1"/>
    <property type="molecule type" value="Genomic_DNA"/>
</dbReference>
<reference evidence="11 12" key="1">
    <citation type="submission" date="2017-03" db="EMBL/GenBank/DDBJ databases">
        <title>Whole genome sequences of fourteen strains of Bradyrhizobium canariense and one strain of Bradyrhizobium japonicum isolated from Lupinus (Papilionoideae: Genisteae) species in Algeria.</title>
        <authorList>
            <person name="Crovadore J."/>
            <person name="Chekireb D."/>
            <person name="Brachmann A."/>
            <person name="Chablais R."/>
            <person name="Cochard B."/>
            <person name="Lefort F."/>
        </authorList>
    </citation>
    <scope>NUCLEOTIDE SEQUENCE [LARGE SCALE GENOMIC DNA]</scope>
    <source>
        <strain evidence="9 11">UBMA195</strain>
        <strain evidence="10 12">UBMAN05</strain>
    </source>
</reference>
<evidence type="ECO:0000313" key="11">
    <source>
        <dbReference type="Proteomes" id="UP000193553"/>
    </source>
</evidence>
<keyword evidence="6 8" id="KW-0472">Membrane</keyword>
<evidence type="ECO:0000313" key="10">
    <source>
        <dbReference type="EMBL" id="OSJ24175.1"/>
    </source>
</evidence>
<evidence type="ECO:0000256" key="6">
    <source>
        <dbReference type="ARBA" id="ARBA00023136"/>
    </source>
</evidence>
<evidence type="ECO:0000256" key="2">
    <source>
        <dbReference type="ARBA" id="ARBA00005262"/>
    </source>
</evidence>
<dbReference type="PANTHER" id="PTHR43663">
    <property type="entry name" value="CHROMATE TRANSPORT PROTEIN-RELATED"/>
    <property type="match status" value="1"/>
</dbReference>
<keyword evidence="3" id="KW-1003">Cell membrane</keyword>
<accession>A0A1X3FIL1</accession>
<feature type="transmembrane region" description="Helical" evidence="8">
    <location>
        <begin position="95"/>
        <end position="120"/>
    </location>
</feature>
<evidence type="ECO:0000256" key="1">
    <source>
        <dbReference type="ARBA" id="ARBA00004651"/>
    </source>
</evidence>
<dbReference type="InterPro" id="IPR052518">
    <property type="entry name" value="CHR_Transporter"/>
</dbReference>
<evidence type="ECO:0000256" key="5">
    <source>
        <dbReference type="ARBA" id="ARBA00022989"/>
    </source>
</evidence>
<dbReference type="AlphaFoldDB" id="A0A1X3FIL1"/>
<comment type="similarity">
    <text evidence="2">Belongs to the chromate ion transporter (CHR) (TC 2.A.51) family.</text>
</comment>
<feature type="transmembrane region" description="Helical" evidence="8">
    <location>
        <begin position="132"/>
        <end position="149"/>
    </location>
</feature>
<dbReference type="GO" id="GO:0015109">
    <property type="term" value="F:chromate transmembrane transporter activity"/>
    <property type="evidence" value="ECO:0007669"/>
    <property type="project" value="InterPro"/>
</dbReference>
<dbReference type="PANTHER" id="PTHR43663:SF1">
    <property type="entry name" value="CHROMATE TRANSPORTER"/>
    <property type="match status" value="1"/>
</dbReference>
<evidence type="ECO:0000313" key="9">
    <source>
        <dbReference type="EMBL" id="OSJ08351.1"/>
    </source>
</evidence>
<dbReference type="Pfam" id="PF02417">
    <property type="entry name" value="Chromate_transp"/>
    <property type="match status" value="1"/>
</dbReference>
<dbReference type="OrthoDB" id="8969999at2"/>
<dbReference type="RefSeq" id="WP_018454330.1">
    <property type="nucleotide sequence ID" value="NZ_JAFBBN010000001.1"/>
</dbReference>
<gene>
    <name evidence="10" type="ORF">BST63_26895</name>
    <name evidence="9" type="ORF">BSZ18_19240</name>
</gene>
<proteinExistence type="inferred from homology"/>
<keyword evidence="12" id="KW-1185">Reference proteome</keyword>
<dbReference type="EMBL" id="NAFI01000175">
    <property type="protein sequence ID" value="OSJ08351.1"/>
    <property type="molecule type" value="Genomic_DNA"/>
</dbReference>
<protein>
    <submittedName>
        <fullName evidence="9">Chromate transporter</fullName>
    </submittedName>
</protein>
<name>A0A1X3FIL1_9BRAD</name>
<keyword evidence="4 8" id="KW-0812">Transmembrane</keyword>
<comment type="caution">
    <text evidence="9">The sequence shown here is derived from an EMBL/GenBank/DDBJ whole genome shotgun (WGS) entry which is preliminary data.</text>
</comment>
<evidence type="ECO:0000256" key="4">
    <source>
        <dbReference type="ARBA" id="ARBA00022692"/>
    </source>
</evidence>
<comment type="subcellular location">
    <subcellularLocation>
        <location evidence="1">Cell membrane</location>
        <topology evidence="1">Multi-pass membrane protein</topology>
    </subcellularLocation>
</comment>
<evidence type="ECO:0000256" key="7">
    <source>
        <dbReference type="SAM" id="MobiDB-lite"/>
    </source>
</evidence>
<feature type="region of interest" description="Disordered" evidence="7">
    <location>
        <begin position="1"/>
        <end position="21"/>
    </location>
</feature>
<evidence type="ECO:0000313" key="12">
    <source>
        <dbReference type="Proteomes" id="UP000193884"/>
    </source>
</evidence>
<evidence type="ECO:0000256" key="3">
    <source>
        <dbReference type="ARBA" id="ARBA00022475"/>
    </source>
</evidence>
<feature type="transmembrane region" description="Helical" evidence="8">
    <location>
        <begin position="28"/>
        <end position="50"/>
    </location>
</feature>
<dbReference type="InterPro" id="IPR003370">
    <property type="entry name" value="Chromate_transpt"/>
</dbReference>
<sequence>MSEDSAPVAQQPVQEPDGPATSAVPPGLLALFLAFARMSLAGFGGVLVFARQAIVEQHRWMTADEFNETFALCHFLPGPNIVNLSMVFGARLRGIAGGIAAFAGLLLPPTLIMTVLAIIYARFGDVDVLRRILAGISCAAVGLLIAVVFRMMTPLLKRLDALALILMLGVFLAIGVLRLPLQAVLLVAIPVSVGATFLMRRKVAA</sequence>
<evidence type="ECO:0000256" key="8">
    <source>
        <dbReference type="SAM" id="Phobius"/>
    </source>
</evidence>
<dbReference type="STRING" id="255045.SAMN05444158_3505"/>
<keyword evidence="5 8" id="KW-1133">Transmembrane helix</keyword>
<dbReference type="Proteomes" id="UP000193553">
    <property type="component" value="Unassembled WGS sequence"/>
</dbReference>